<evidence type="ECO:0000256" key="3">
    <source>
        <dbReference type="ARBA" id="ARBA00022989"/>
    </source>
</evidence>
<feature type="transmembrane region" description="Helical" evidence="6">
    <location>
        <begin position="146"/>
        <end position="166"/>
    </location>
</feature>
<keyword evidence="3 6" id="KW-1133">Transmembrane helix</keyword>
<dbReference type="Pfam" id="PF00083">
    <property type="entry name" value="Sugar_tr"/>
    <property type="match status" value="1"/>
</dbReference>
<proteinExistence type="predicted"/>
<feature type="domain" description="Major facilitator superfamily (MFS) profile" evidence="7">
    <location>
        <begin position="62"/>
        <end position="528"/>
    </location>
</feature>
<feature type="transmembrane region" description="Helical" evidence="6">
    <location>
        <begin position="173"/>
        <end position="193"/>
    </location>
</feature>
<feature type="transmembrane region" description="Helical" evidence="6">
    <location>
        <begin position="260"/>
        <end position="278"/>
    </location>
</feature>
<gene>
    <name evidence="8" type="ORF">CVLEPA_LOCUS23734</name>
</gene>
<feature type="transmembrane region" description="Helical" evidence="6">
    <location>
        <begin position="382"/>
        <end position="401"/>
    </location>
</feature>
<dbReference type="EMBL" id="CAWYQH010000119">
    <property type="protein sequence ID" value="CAK8691144.1"/>
    <property type="molecule type" value="Genomic_DNA"/>
</dbReference>
<evidence type="ECO:0000256" key="1">
    <source>
        <dbReference type="ARBA" id="ARBA00004141"/>
    </source>
</evidence>
<feature type="region of interest" description="Disordered" evidence="5">
    <location>
        <begin position="562"/>
        <end position="586"/>
    </location>
</feature>
<feature type="transmembrane region" description="Helical" evidence="6">
    <location>
        <begin position="351"/>
        <end position="370"/>
    </location>
</feature>
<dbReference type="Proteomes" id="UP001642483">
    <property type="component" value="Unassembled WGS sequence"/>
</dbReference>
<comment type="subcellular location">
    <subcellularLocation>
        <location evidence="1">Membrane</location>
        <topology evidence="1">Multi-pass membrane protein</topology>
    </subcellularLocation>
</comment>
<feature type="transmembrane region" description="Helical" evidence="6">
    <location>
        <begin position="413"/>
        <end position="432"/>
    </location>
</feature>
<evidence type="ECO:0000256" key="4">
    <source>
        <dbReference type="ARBA" id="ARBA00023136"/>
    </source>
</evidence>
<dbReference type="CDD" id="cd17317">
    <property type="entry name" value="MFS_SLC22"/>
    <property type="match status" value="1"/>
</dbReference>
<dbReference type="InterPro" id="IPR020846">
    <property type="entry name" value="MFS_dom"/>
</dbReference>
<feature type="transmembrane region" description="Helical" evidence="6">
    <location>
        <begin position="475"/>
        <end position="495"/>
    </location>
</feature>
<evidence type="ECO:0000259" key="7">
    <source>
        <dbReference type="PROSITE" id="PS50850"/>
    </source>
</evidence>
<evidence type="ECO:0000256" key="6">
    <source>
        <dbReference type="SAM" id="Phobius"/>
    </source>
</evidence>
<dbReference type="PANTHER" id="PTHR24064">
    <property type="entry name" value="SOLUTE CARRIER FAMILY 22 MEMBER"/>
    <property type="match status" value="1"/>
</dbReference>
<feature type="transmembrane region" description="Helical" evidence="6">
    <location>
        <begin position="501"/>
        <end position="523"/>
    </location>
</feature>
<dbReference type="PROSITE" id="PS50850">
    <property type="entry name" value="MFS"/>
    <property type="match status" value="1"/>
</dbReference>
<evidence type="ECO:0000256" key="5">
    <source>
        <dbReference type="SAM" id="MobiDB-lite"/>
    </source>
</evidence>
<protein>
    <recommendedName>
        <fullName evidence="7">Major facilitator superfamily (MFS) profile domain-containing protein</fullName>
    </recommendedName>
</protein>
<comment type="caution">
    <text evidence="8">The sequence shown here is derived from an EMBL/GenBank/DDBJ whole genome shotgun (WGS) entry which is preliminary data.</text>
</comment>
<feature type="transmembrane region" description="Helical" evidence="6">
    <location>
        <begin position="199"/>
        <end position="220"/>
    </location>
</feature>
<evidence type="ECO:0000313" key="8">
    <source>
        <dbReference type="EMBL" id="CAK8691144.1"/>
    </source>
</evidence>
<dbReference type="InterPro" id="IPR036259">
    <property type="entry name" value="MFS_trans_sf"/>
</dbReference>
<dbReference type="SUPFAM" id="SSF103473">
    <property type="entry name" value="MFS general substrate transporter"/>
    <property type="match status" value="1"/>
</dbReference>
<sequence>MDIDGFQEEIGGITTYQVLIILFGGLITFGSGFTSQAAVFLSAVPDFRCAVPPIDDPNVYPSLDESDINNYTIPYDTATAEYDSCNRYNYNLTSCRGDGDLSCVTSDEDPGTIPCDQGYYYDPTYYDETTITQWDLVCDRQYLDSLANTLFFLGFFIGSAFVGPLSDWFGRKLAMIVLCIGLVSCSVGCAFAPTFEIYTLVRVLCGAFGITCFISYFTYASEICPINWRVEAGAYAQMTTAIAHTVYPWIAYALRDWHEIQLTIGLIPAAFFVVYFFIPESPRWLLRNGKPEEAKKIIARYAQSKNKKLTDEKWNSIVEFEKKKEALKEEEEKTANKIGVWDLFRRPLMRLMSFNVMISWFTVSMVFYGLALNGGNLAGDPYLNTTLNAVVEIAAYVFVYFSTKLGRRPVFSASYILAGISCIASMLFDLYANGDPGLFTASTVMAIAGKFFASIGFALAYSVTGEIFPTNARTTGLSLGSMAARVGGMISPFVLQLQTTIPWFTQTIFGTLSIISGLLTLLYPETSNAEYMTTLDEAEDFYWENIKALKWFGMKRPEKSSSKLDMESKTNPSFNGTLDELTATKL</sequence>
<evidence type="ECO:0000313" key="9">
    <source>
        <dbReference type="Proteomes" id="UP001642483"/>
    </source>
</evidence>
<organism evidence="8 9">
    <name type="scientific">Clavelina lepadiformis</name>
    <name type="common">Light-bulb sea squirt</name>
    <name type="synonym">Ascidia lepadiformis</name>
    <dbReference type="NCBI Taxonomy" id="159417"/>
    <lineage>
        <taxon>Eukaryota</taxon>
        <taxon>Metazoa</taxon>
        <taxon>Chordata</taxon>
        <taxon>Tunicata</taxon>
        <taxon>Ascidiacea</taxon>
        <taxon>Aplousobranchia</taxon>
        <taxon>Clavelinidae</taxon>
        <taxon>Clavelina</taxon>
    </lineage>
</organism>
<name>A0ABP0GK05_CLALP</name>
<reference evidence="8 9" key="1">
    <citation type="submission" date="2024-02" db="EMBL/GenBank/DDBJ databases">
        <authorList>
            <person name="Daric V."/>
            <person name="Darras S."/>
        </authorList>
    </citation>
    <scope>NUCLEOTIDE SEQUENCE [LARGE SCALE GENOMIC DNA]</scope>
</reference>
<keyword evidence="4 6" id="KW-0472">Membrane</keyword>
<accession>A0ABP0GK05</accession>
<evidence type="ECO:0000256" key="2">
    <source>
        <dbReference type="ARBA" id="ARBA00022692"/>
    </source>
</evidence>
<keyword evidence="2 6" id="KW-0812">Transmembrane</keyword>
<keyword evidence="9" id="KW-1185">Reference proteome</keyword>
<feature type="transmembrane region" description="Helical" evidence="6">
    <location>
        <begin position="438"/>
        <end position="463"/>
    </location>
</feature>
<dbReference type="Gene3D" id="1.20.1250.20">
    <property type="entry name" value="MFS general substrate transporter like domains"/>
    <property type="match status" value="1"/>
</dbReference>
<dbReference type="InterPro" id="IPR005828">
    <property type="entry name" value="MFS_sugar_transport-like"/>
</dbReference>